<dbReference type="GO" id="GO:0000155">
    <property type="term" value="F:phosphorelay sensor kinase activity"/>
    <property type="evidence" value="ECO:0007669"/>
    <property type="project" value="InterPro"/>
</dbReference>
<keyword evidence="3" id="KW-0808">Transferase</keyword>
<dbReference type="Gene3D" id="3.30.450.40">
    <property type="match status" value="1"/>
</dbReference>
<dbReference type="GO" id="GO:0000156">
    <property type="term" value="F:phosphorelay response regulator activity"/>
    <property type="evidence" value="ECO:0007669"/>
    <property type="project" value="TreeGrafter"/>
</dbReference>
<evidence type="ECO:0000256" key="3">
    <source>
        <dbReference type="ARBA" id="ARBA00022679"/>
    </source>
</evidence>
<name>C6VYM6_DYAFD</name>
<protein>
    <recommendedName>
        <fullName evidence="2">histidine kinase</fullName>
        <ecNumber evidence="2">2.7.13.3</ecNumber>
    </recommendedName>
</protein>
<keyword evidence="4" id="KW-0547">Nucleotide-binding</keyword>
<dbReference type="Proteomes" id="UP000002011">
    <property type="component" value="Chromosome"/>
</dbReference>
<dbReference type="Gene3D" id="3.30.565.10">
    <property type="entry name" value="Histidine kinase-like ATPase, C-terminal domain"/>
    <property type="match status" value="1"/>
</dbReference>
<dbReference type="STRING" id="471854.Dfer_2158"/>
<dbReference type="InterPro" id="IPR005467">
    <property type="entry name" value="His_kinase_dom"/>
</dbReference>
<keyword evidence="7" id="KW-0902">Two-component regulatory system</keyword>
<dbReference type="SUPFAM" id="SSF55874">
    <property type="entry name" value="ATPase domain of HSP90 chaperone/DNA topoisomerase II/histidine kinase"/>
    <property type="match status" value="1"/>
</dbReference>
<dbReference type="PROSITE" id="PS50109">
    <property type="entry name" value="HIS_KIN"/>
    <property type="match status" value="1"/>
</dbReference>
<evidence type="ECO:0000259" key="8">
    <source>
        <dbReference type="PROSITE" id="PS50109"/>
    </source>
</evidence>
<dbReference type="PRINTS" id="PR00344">
    <property type="entry name" value="BCTRLSENSOR"/>
</dbReference>
<sequence>MVQQDDFLFADIERVNQIPIVKTMLEVICRSTGMGFAAVARVTEDRWIACSVQDEIGFGLTPGDELEIGTTICNEIRASGEAVVIDHVDESESYCGHPTPRMYGFKSYISLPIRLKSGEFFGTLCAIDPKPNQLQNPRVMGMFHLFAELLAFHLDNIRLMERTHTAMQDLAAQLVASNDENRQYRHISSHNLQEPLRKLRVFSDMLVNATDRNEAEKAKEFAVKIRTSAQQFSMMIKDLSDFSGLTSKSSFADVRLDRVVADVMAQLSPQIEHRSIEIETLRLPTVMAVPEQMEQLFYQLLHNAVKFAGHDEPPRIRISSREMALHEIEDLLREPLQMAYAEIRVEDNGVGIEDSQLEKVFDIFARLPTGAFGQGEGVGLAYCRKIVRNHKGIIKAEANPGKGTTFVITLPLFN</sequence>
<dbReference type="eggNOG" id="COG2203">
    <property type="taxonomic scope" value="Bacteria"/>
</dbReference>
<dbReference type="EMBL" id="CP001619">
    <property type="protein sequence ID" value="ACT93381.1"/>
    <property type="molecule type" value="Genomic_DNA"/>
</dbReference>
<dbReference type="EC" id="2.7.13.3" evidence="2"/>
<accession>C6VYM6</accession>
<dbReference type="InterPro" id="IPR036097">
    <property type="entry name" value="HisK_dim/P_sf"/>
</dbReference>
<dbReference type="SMART" id="SM00065">
    <property type="entry name" value="GAF"/>
    <property type="match status" value="1"/>
</dbReference>
<dbReference type="InterPro" id="IPR029016">
    <property type="entry name" value="GAF-like_dom_sf"/>
</dbReference>
<evidence type="ECO:0000313" key="10">
    <source>
        <dbReference type="Proteomes" id="UP000002011"/>
    </source>
</evidence>
<keyword evidence="10" id="KW-1185">Reference proteome</keyword>
<dbReference type="InterPro" id="IPR036890">
    <property type="entry name" value="HATPase_C_sf"/>
</dbReference>
<dbReference type="Pfam" id="PF01590">
    <property type="entry name" value="GAF"/>
    <property type="match status" value="1"/>
</dbReference>
<dbReference type="InterPro" id="IPR004358">
    <property type="entry name" value="Sig_transdc_His_kin-like_C"/>
</dbReference>
<keyword evidence="6" id="KW-0067">ATP-binding</keyword>
<proteinExistence type="predicted"/>
<dbReference type="GO" id="GO:0007234">
    <property type="term" value="P:osmosensory signaling via phosphorelay pathway"/>
    <property type="evidence" value="ECO:0007669"/>
    <property type="project" value="TreeGrafter"/>
</dbReference>
<evidence type="ECO:0000256" key="7">
    <source>
        <dbReference type="ARBA" id="ARBA00023012"/>
    </source>
</evidence>
<gene>
    <name evidence="9" type="ordered locus">Dfer_2158</name>
</gene>
<dbReference type="SUPFAM" id="SSF55781">
    <property type="entry name" value="GAF domain-like"/>
    <property type="match status" value="1"/>
</dbReference>
<dbReference type="GO" id="GO:0030295">
    <property type="term" value="F:protein kinase activator activity"/>
    <property type="evidence" value="ECO:0007669"/>
    <property type="project" value="TreeGrafter"/>
</dbReference>
<dbReference type="eggNOG" id="COG4251">
    <property type="taxonomic scope" value="Bacteria"/>
</dbReference>
<dbReference type="PANTHER" id="PTHR42878:SF7">
    <property type="entry name" value="SENSOR HISTIDINE KINASE GLRK"/>
    <property type="match status" value="1"/>
</dbReference>
<keyword evidence="5 9" id="KW-0418">Kinase</keyword>
<dbReference type="Pfam" id="PF02518">
    <property type="entry name" value="HATPase_c"/>
    <property type="match status" value="1"/>
</dbReference>
<dbReference type="SMART" id="SM00387">
    <property type="entry name" value="HATPase_c"/>
    <property type="match status" value="1"/>
</dbReference>
<reference evidence="9 10" key="1">
    <citation type="journal article" date="2009" name="Stand. Genomic Sci.">
        <title>Complete genome sequence of Dyadobacter fermentans type strain (NS114).</title>
        <authorList>
            <person name="Lang E."/>
            <person name="Lapidus A."/>
            <person name="Chertkov O."/>
            <person name="Brettin T."/>
            <person name="Detter J.C."/>
            <person name="Han C."/>
            <person name="Copeland A."/>
            <person name="Glavina Del Rio T."/>
            <person name="Nolan M."/>
            <person name="Chen F."/>
            <person name="Lucas S."/>
            <person name="Tice H."/>
            <person name="Cheng J.F."/>
            <person name="Land M."/>
            <person name="Hauser L."/>
            <person name="Chang Y.J."/>
            <person name="Jeffries C.D."/>
            <person name="Kopitz M."/>
            <person name="Bruce D."/>
            <person name="Goodwin L."/>
            <person name="Pitluck S."/>
            <person name="Ovchinnikova G."/>
            <person name="Pati A."/>
            <person name="Ivanova N."/>
            <person name="Mavrommatis K."/>
            <person name="Chen A."/>
            <person name="Palaniappan K."/>
            <person name="Chain P."/>
            <person name="Bristow J."/>
            <person name="Eisen J.A."/>
            <person name="Markowitz V."/>
            <person name="Hugenholtz P."/>
            <person name="Goker M."/>
            <person name="Rohde M."/>
            <person name="Kyrpides N.C."/>
            <person name="Klenk H.P."/>
        </authorList>
    </citation>
    <scope>NUCLEOTIDE SEQUENCE [LARGE SCALE GENOMIC DNA]</scope>
    <source>
        <strain evidence="10">ATCC 700827 / DSM 18053 / CIP 107007 / KCTC 52180 / NS114</strain>
    </source>
</reference>
<dbReference type="SUPFAM" id="SSF47384">
    <property type="entry name" value="Homodimeric domain of signal transducing histidine kinase"/>
    <property type="match status" value="1"/>
</dbReference>
<dbReference type="InterPro" id="IPR050351">
    <property type="entry name" value="BphY/WalK/GraS-like"/>
</dbReference>
<dbReference type="InterPro" id="IPR003594">
    <property type="entry name" value="HATPase_dom"/>
</dbReference>
<evidence type="ECO:0000313" key="9">
    <source>
        <dbReference type="EMBL" id="ACT93381.1"/>
    </source>
</evidence>
<evidence type="ECO:0000256" key="6">
    <source>
        <dbReference type="ARBA" id="ARBA00022840"/>
    </source>
</evidence>
<dbReference type="KEGG" id="dfe:Dfer_2158"/>
<evidence type="ECO:0000256" key="4">
    <source>
        <dbReference type="ARBA" id="ARBA00022741"/>
    </source>
</evidence>
<dbReference type="Gene3D" id="1.10.287.130">
    <property type="match status" value="1"/>
</dbReference>
<evidence type="ECO:0000256" key="2">
    <source>
        <dbReference type="ARBA" id="ARBA00012438"/>
    </source>
</evidence>
<evidence type="ECO:0000256" key="5">
    <source>
        <dbReference type="ARBA" id="ARBA00022777"/>
    </source>
</evidence>
<dbReference type="GO" id="GO:0005524">
    <property type="term" value="F:ATP binding"/>
    <property type="evidence" value="ECO:0007669"/>
    <property type="project" value="UniProtKB-KW"/>
</dbReference>
<dbReference type="PANTHER" id="PTHR42878">
    <property type="entry name" value="TWO-COMPONENT HISTIDINE KINASE"/>
    <property type="match status" value="1"/>
</dbReference>
<organism evidence="9 10">
    <name type="scientific">Dyadobacter fermentans (strain ATCC 700827 / DSM 18053 / CIP 107007 / KCTC 52180 / NS114)</name>
    <dbReference type="NCBI Taxonomy" id="471854"/>
    <lineage>
        <taxon>Bacteria</taxon>
        <taxon>Pseudomonadati</taxon>
        <taxon>Bacteroidota</taxon>
        <taxon>Cytophagia</taxon>
        <taxon>Cytophagales</taxon>
        <taxon>Spirosomataceae</taxon>
        <taxon>Dyadobacter</taxon>
    </lineage>
</organism>
<evidence type="ECO:0000256" key="1">
    <source>
        <dbReference type="ARBA" id="ARBA00000085"/>
    </source>
</evidence>
<dbReference type="InterPro" id="IPR003018">
    <property type="entry name" value="GAF"/>
</dbReference>
<dbReference type="OrthoDB" id="9766459at2"/>
<dbReference type="HOGENOM" id="CLU_000445_114_44_10"/>
<feature type="domain" description="Histidine kinase" evidence="8">
    <location>
        <begin position="187"/>
        <end position="414"/>
    </location>
</feature>
<dbReference type="AlphaFoldDB" id="C6VYM6"/>
<comment type="catalytic activity">
    <reaction evidence="1">
        <text>ATP + protein L-histidine = ADP + protein N-phospho-L-histidine.</text>
        <dbReference type="EC" id="2.7.13.3"/>
    </reaction>
</comment>